<feature type="signal peptide" evidence="2">
    <location>
        <begin position="1"/>
        <end position="16"/>
    </location>
</feature>
<feature type="chain" id="PRO_5002747178" evidence="2">
    <location>
        <begin position="17"/>
        <end position="180"/>
    </location>
</feature>
<organism evidence="4">
    <name type="scientific">Laccaria bicolor (strain S238N-H82 / ATCC MYA-4686)</name>
    <name type="common">Bicoloured deceiver</name>
    <name type="synonym">Laccaria laccata var. bicolor</name>
    <dbReference type="NCBI Taxonomy" id="486041"/>
    <lineage>
        <taxon>Eukaryota</taxon>
        <taxon>Fungi</taxon>
        <taxon>Dikarya</taxon>
        <taxon>Basidiomycota</taxon>
        <taxon>Agaricomycotina</taxon>
        <taxon>Agaricomycetes</taxon>
        <taxon>Agaricomycetidae</taxon>
        <taxon>Agaricales</taxon>
        <taxon>Agaricineae</taxon>
        <taxon>Hydnangiaceae</taxon>
        <taxon>Laccaria</taxon>
    </lineage>
</organism>
<keyword evidence="1" id="KW-0812">Transmembrane</keyword>
<protein>
    <submittedName>
        <fullName evidence="3">Predicted protein</fullName>
    </submittedName>
</protein>
<dbReference type="HOGENOM" id="CLU_1496467_0_0_1"/>
<dbReference type="OrthoDB" id="3096088at2759"/>
<evidence type="ECO:0000256" key="2">
    <source>
        <dbReference type="SAM" id="SignalP"/>
    </source>
</evidence>
<evidence type="ECO:0000313" key="3">
    <source>
        <dbReference type="EMBL" id="EDR07752.1"/>
    </source>
</evidence>
<keyword evidence="1" id="KW-1133">Transmembrane helix</keyword>
<feature type="transmembrane region" description="Helical" evidence="1">
    <location>
        <begin position="79"/>
        <end position="104"/>
    </location>
</feature>
<evidence type="ECO:0000313" key="4">
    <source>
        <dbReference type="Proteomes" id="UP000001194"/>
    </source>
</evidence>
<dbReference type="GeneID" id="6077259"/>
<gene>
    <name evidence="3" type="ORF">LACBIDRAFT_327705</name>
</gene>
<dbReference type="InParanoid" id="B0DCL4"/>
<dbReference type="RefSeq" id="XP_001881541.1">
    <property type="nucleotide sequence ID" value="XM_001881506.1"/>
</dbReference>
<feature type="transmembrane region" description="Helical" evidence="1">
    <location>
        <begin position="110"/>
        <end position="129"/>
    </location>
</feature>
<keyword evidence="4" id="KW-1185">Reference proteome</keyword>
<reference evidence="3 4" key="1">
    <citation type="journal article" date="2008" name="Nature">
        <title>The genome of Laccaria bicolor provides insights into mycorrhizal symbiosis.</title>
        <authorList>
            <person name="Martin F."/>
            <person name="Aerts A."/>
            <person name="Ahren D."/>
            <person name="Brun A."/>
            <person name="Danchin E.G.J."/>
            <person name="Duchaussoy F."/>
            <person name="Gibon J."/>
            <person name="Kohler A."/>
            <person name="Lindquist E."/>
            <person name="Pereda V."/>
            <person name="Salamov A."/>
            <person name="Shapiro H.J."/>
            <person name="Wuyts J."/>
            <person name="Blaudez D."/>
            <person name="Buee M."/>
            <person name="Brokstein P."/>
            <person name="Canbaeck B."/>
            <person name="Cohen D."/>
            <person name="Courty P.E."/>
            <person name="Coutinho P.M."/>
            <person name="Delaruelle C."/>
            <person name="Detter J.C."/>
            <person name="Deveau A."/>
            <person name="DiFazio S."/>
            <person name="Duplessis S."/>
            <person name="Fraissinet-Tachet L."/>
            <person name="Lucic E."/>
            <person name="Frey-Klett P."/>
            <person name="Fourrey C."/>
            <person name="Feussner I."/>
            <person name="Gay G."/>
            <person name="Grimwood J."/>
            <person name="Hoegger P.J."/>
            <person name="Jain P."/>
            <person name="Kilaru S."/>
            <person name="Labbe J."/>
            <person name="Lin Y.C."/>
            <person name="Legue V."/>
            <person name="Le Tacon F."/>
            <person name="Marmeisse R."/>
            <person name="Melayah D."/>
            <person name="Montanini B."/>
            <person name="Muratet M."/>
            <person name="Nehls U."/>
            <person name="Niculita-Hirzel H."/>
            <person name="Oudot-Le Secq M.P."/>
            <person name="Peter M."/>
            <person name="Quesneville H."/>
            <person name="Rajashekar B."/>
            <person name="Reich M."/>
            <person name="Rouhier N."/>
            <person name="Schmutz J."/>
            <person name="Yin T."/>
            <person name="Chalot M."/>
            <person name="Henrissat B."/>
            <person name="Kuees U."/>
            <person name="Lucas S."/>
            <person name="Van de Peer Y."/>
            <person name="Podila G.K."/>
            <person name="Polle A."/>
            <person name="Pukkila P.J."/>
            <person name="Richardson P.M."/>
            <person name="Rouze P."/>
            <person name="Sanders I.R."/>
            <person name="Stajich J.E."/>
            <person name="Tunlid A."/>
            <person name="Tuskan G."/>
            <person name="Grigoriev I.V."/>
        </authorList>
    </citation>
    <scope>NUCLEOTIDE SEQUENCE [LARGE SCALE GENOMIC DNA]</scope>
    <source>
        <strain evidence="4">S238N-H82 / ATCC MYA-4686</strain>
    </source>
</reference>
<keyword evidence="2" id="KW-0732">Signal</keyword>
<evidence type="ECO:0000256" key="1">
    <source>
        <dbReference type="SAM" id="Phobius"/>
    </source>
</evidence>
<proteinExistence type="predicted"/>
<dbReference type="AlphaFoldDB" id="B0DCL4"/>
<keyword evidence="1" id="KW-0472">Membrane</keyword>
<feature type="transmembrane region" description="Helical" evidence="1">
    <location>
        <begin position="45"/>
        <end position="67"/>
    </location>
</feature>
<dbReference type="KEGG" id="lbc:LACBIDRAFT_327705"/>
<sequence length="180" mass="19872">MLLTMCLAFSFPGCSAVCELVDLTLTMPLTMCLALSFPGHRQSHPIRMCLLMTLTMLLTMCLAFSFPCDKVIQCKVCELVDLTLTASCVLLSHFMLYCTVYINFTGFPDVLVFTCYLILNLSLVFAGLVQSGFLPQKQATVDCNRSRTDPDVEGTELDHVGPVFCGPWTALKPIQTGFFA</sequence>
<dbReference type="EMBL" id="DS547103">
    <property type="protein sequence ID" value="EDR07752.1"/>
    <property type="molecule type" value="Genomic_DNA"/>
</dbReference>
<dbReference type="Proteomes" id="UP000001194">
    <property type="component" value="Unassembled WGS sequence"/>
</dbReference>
<accession>B0DCL4</accession>
<name>B0DCL4_LACBS</name>